<dbReference type="SUPFAM" id="SSF57756">
    <property type="entry name" value="Retrovirus zinc finger-like domains"/>
    <property type="match status" value="1"/>
</dbReference>
<keyword evidence="5" id="KW-1185">Reference proteome</keyword>
<evidence type="ECO:0000259" key="3">
    <source>
        <dbReference type="PROSITE" id="PS50158"/>
    </source>
</evidence>
<dbReference type="Pfam" id="PF00098">
    <property type="entry name" value="zf-CCHC"/>
    <property type="match status" value="1"/>
</dbReference>
<evidence type="ECO:0000313" key="5">
    <source>
        <dbReference type="Proteomes" id="UP001448207"/>
    </source>
</evidence>
<evidence type="ECO:0000313" key="4">
    <source>
        <dbReference type="EMBL" id="KAL0074956.1"/>
    </source>
</evidence>
<dbReference type="InterPro" id="IPR036875">
    <property type="entry name" value="Znf_CCHC_sf"/>
</dbReference>
<dbReference type="PROSITE" id="PS50158">
    <property type="entry name" value="ZF_CCHC"/>
    <property type="match status" value="1"/>
</dbReference>
<feature type="domain" description="CCHC-type" evidence="3">
    <location>
        <begin position="88"/>
        <end position="103"/>
    </location>
</feature>
<dbReference type="InterPro" id="IPR001878">
    <property type="entry name" value="Znf_CCHC"/>
</dbReference>
<dbReference type="EMBL" id="JBCLYO010000039">
    <property type="protein sequence ID" value="KAL0074956.1"/>
    <property type="molecule type" value="Genomic_DNA"/>
</dbReference>
<comment type="caution">
    <text evidence="4">The sequence shown here is derived from an EMBL/GenBank/DDBJ whole genome shotgun (WGS) entry which is preliminary data.</text>
</comment>
<organism evidence="4 5">
    <name type="scientific">Phycomyces blakesleeanus</name>
    <dbReference type="NCBI Taxonomy" id="4837"/>
    <lineage>
        <taxon>Eukaryota</taxon>
        <taxon>Fungi</taxon>
        <taxon>Fungi incertae sedis</taxon>
        <taxon>Mucoromycota</taxon>
        <taxon>Mucoromycotina</taxon>
        <taxon>Mucoromycetes</taxon>
        <taxon>Mucorales</taxon>
        <taxon>Phycomycetaceae</taxon>
        <taxon>Phycomyces</taxon>
    </lineage>
</organism>
<evidence type="ECO:0000256" key="1">
    <source>
        <dbReference type="PROSITE-ProRule" id="PRU00047"/>
    </source>
</evidence>
<keyword evidence="1" id="KW-0862">Zinc</keyword>
<dbReference type="Proteomes" id="UP001448207">
    <property type="component" value="Unassembled WGS sequence"/>
</dbReference>
<dbReference type="Gene3D" id="4.10.60.10">
    <property type="entry name" value="Zinc finger, CCHC-type"/>
    <property type="match status" value="1"/>
</dbReference>
<keyword evidence="1" id="KW-0863">Zinc-finger</keyword>
<evidence type="ECO:0000256" key="2">
    <source>
        <dbReference type="SAM" id="MobiDB-lite"/>
    </source>
</evidence>
<sequence length="132" mass="15200">LSPYGNVQETVIYEEGQHQWFKGNGYVYLERPIVSDKVWAQLAYQIKYFADIQIYGTWAKMGDHCVFCKQMGHSVDKCTEKRKEKRTCHNCGVVGHIQIHCPRDPPSNSHRKSHLDDGPSNQVALRQILSPQ</sequence>
<gene>
    <name evidence="4" type="ORF">J3Q64DRAFT_1878837</name>
</gene>
<feature type="non-terminal residue" evidence="4">
    <location>
        <position position="1"/>
    </location>
</feature>
<protein>
    <recommendedName>
        <fullName evidence="3">CCHC-type domain-containing protein</fullName>
    </recommendedName>
</protein>
<reference evidence="4 5" key="1">
    <citation type="submission" date="2024-04" db="EMBL/GenBank/DDBJ databases">
        <title>Symmetric and asymmetric DNA N6-adenine methylation regulates different biological responses in Mucorales.</title>
        <authorList>
            <consortium name="Lawrence Berkeley National Laboratory"/>
            <person name="Lax C."/>
            <person name="Mondo S.J."/>
            <person name="Osorio-Concepcion M."/>
            <person name="Muszewska A."/>
            <person name="Corrochano-Luque M."/>
            <person name="Gutierrez G."/>
            <person name="Riley R."/>
            <person name="Lipzen A."/>
            <person name="Guo J."/>
            <person name="Hundley H."/>
            <person name="Amirebrahimi M."/>
            <person name="Ng V."/>
            <person name="Lorenzo-Gutierrez D."/>
            <person name="Binder U."/>
            <person name="Yang J."/>
            <person name="Song Y."/>
            <person name="Canovas D."/>
            <person name="Navarro E."/>
            <person name="Freitag M."/>
            <person name="Gabaldon T."/>
            <person name="Grigoriev I.V."/>
            <person name="Corrochano L.M."/>
            <person name="Nicolas F.E."/>
            <person name="Garre V."/>
        </authorList>
    </citation>
    <scope>NUCLEOTIDE SEQUENCE [LARGE SCALE GENOMIC DNA]</scope>
    <source>
        <strain evidence="4 5">L51</strain>
    </source>
</reference>
<dbReference type="SMART" id="SM00343">
    <property type="entry name" value="ZnF_C2HC"/>
    <property type="match status" value="2"/>
</dbReference>
<keyword evidence="1" id="KW-0479">Metal-binding</keyword>
<accession>A0ABR3AKH4</accession>
<feature type="region of interest" description="Disordered" evidence="2">
    <location>
        <begin position="102"/>
        <end position="121"/>
    </location>
</feature>
<proteinExistence type="predicted"/>
<name>A0ABR3AKH4_PHYBL</name>
<feature type="non-terminal residue" evidence="4">
    <location>
        <position position="132"/>
    </location>
</feature>